<sequence>MVRQPEVEAPYAVAERAARHPDSADALVIAAAMLGAQVDVFHRQDIQGHAALLFAQSTAGARPNMNSFGSR</sequence>
<gene>
    <name evidence="1" type="ORF">GCM10010422_20320</name>
</gene>
<keyword evidence="2" id="KW-1185">Reference proteome</keyword>
<protein>
    <recommendedName>
        <fullName evidence="3">PIN domain-containing protein</fullName>
    </recommendedName>
</protein>
<dbReference type="Proteomes" id="UP001501721">
    <property type="component" value="Unassembled WGS sequence"/>
</dbReference>
<name>A0ABP5Y7V7_9ACTN</name>
<organism evidence="1 2">
    <name type="scientific">Streptomyces graminearus</name>
    <dbReference type="NCBI Taxonomy" id="284030"/>
    <lineage>
        <taxon>Bacteria</taxon>
        <taxon>Bacillati</taxon>
        <taxon>Actinomycetota</taxon>
        <taxon>Actinomycetes</taxon>
        <taxon>Kitasatosporales</taxon>
        <taxon>Streptomycetaceae</taxon>
        <taxon>Streptomyces</taxon>
    </lineage>
</organism>
<accession>A0ABP5Y7V7</accession>
<proteinExistence type="predicted"/>
<dbReference type="EMBL" id="BAAATL010000008">
    <property type="protein sequence ID" value="GAA2476599.1"/>
    <property type="molecule type" value="Genomic_DNA"/>
</dbReference>
<comment type="caution">
    <text evidence="1">The sequence shown here is derived from an EMBL/GenBank/DDBJ whole genome shotgun (WGS) entry which is preliminary data.</text>
</comment>
<evidence type="ECO:0008006" key="3">
    <source>
        <dbReference type="Google" id="ProtNLM"/>
    </source>
</evidence>
<reference evidence="2" key="1">
    <citation type="journal article" date="2019" name="Int. J. Syst. Evol. Microbiol.">
        <title>The Global Catalogue of Microorganisms (GCM) 10K type strain sequencing project: providing services to taxonomists for standard genome sequencing and annotation.</title>
        <authorList>
            <consortium name="The Broad Institute Genomics Platform"/>
            <consortium name="The Broad Institute Genome Sequencing Center for Infectious Disease"/>
            <person name="Wu L."/>
            <person name="Ma J."/>
        </authorList>
    </citation>
    <scope>NUCLEOTIDE SEQUENCE [LARGE SCALE GENOMIC DNA]</scope>
    <source>
        <strain evidence="2">JCM 6923</strain>
    </source>
</reference>
<evidence type="ECO:0000313" key="2">
    <source>
        <dbReference type="Proteomes" id="UP001501721"/>
    </source>
</evidence>
<evidence type="ECO:0000313" key="1">
    <source>
        <dbReference type="EMBL" id="GAA2476599.1"/>
    </source>
</evidence>